<accession>A0AA42HUR0</accession>
<proteinExistence type="predicted"/>
<dbReference type="EMBL" id="JAODZU010000024">
    <property type="protein sequence ID" value="MDH0364649.1"/>
    <property type="molecule type" value="Genomic_DNA"/>
</dbReference>
<evidence type="ECO:0000313" key="2">
    <source>
        <dbReference type="Proteomes" id="UP001158297"/>
    </source>
</evidence>
<name>A0AA42HUR0_9BURK</name>
<gene>
    <name evidence="1" type="ORF">N7330_16540</name>
</gene>
<protein>
    <recommendedName>
        <fullName evidence="3">Mu-like prophage FluMu N-terminal domain-containing protein</fullName>
    </recommendedName>
</protein>
<dbReference type="Proteomes" id="UP001158297">
    <property type="component" value="Unassembled WGS sequence"/>
</dbReference>
<evidence type="ECO:0000313" key="1">
    <source>
        <dbReference type="EMBL" id="MDH0364649.1"/>
    </source>
</evidence>
<dbReference type="RefSeq" id="WP_279819601.1">
    <property type="nucleotide sequence ID" value="NZ_JAOBZY010000009.1"/>
</dbReference>
<comment type="caution">
    <text evidence="1">The sequence shown here is derived from an EMBL/GenBank/DDBJ whole genome shotgun (WGS) entry which is preliminary data.</text>
</comment>
<sequence length="139" mass="14384">MKKLFSPFQHVIPIALTSGHTFVVTQEPVEVPDMYVAEAVARGAVEAQDGEQSAPVVQAAAAQEEGLTTQATAGPVAEELSLLRAAKIAQALNGMLDGANEADFTEGGKPQLARVKALVGFAVTRAEVDAAWAEVSAAV</sequence>
<organism evidence="1 2">
    <name type="scientific">Comamonas aquatica</name>
    <dbReference type="NCBI Taxonomy" id="225991"/>
    <lineage>
        <taxon>Bacteria</taxon>
        <taxon>Pseudomonadati</taxon>
        <taxon>Pseudomonadota</taxon>
        <taxon>Betaproteobacteria</taxon>
        <taxon>Burkholderiales</taxon>
        <taxon>Comamonadaceae</taxon>
        <taxon>Comamonas</taxon>
    </lineage>
</organism>
<reference evidence="1" key="1">
    <citation type="submission" date="2022-09" db="EMBL/GenBank/DDBJ databases">
        <title>Intensive care unit water sources are persistently colonized with multi-drug resistant bacteria and are the site of extensive horizontal gene transfer of antibiotic resistance genes.</title>
        <authorList>
            <person name="Diorio-Toth L."/>
        </authorList>
    </citation>
    <scope>NUCLEOTIDE SEQUENCE</scope>
    <source>
        <strain evidence="1">GD04130</strain>
    </source>
</reference>
<dbReference type="AlphaFoldDB" id="A0AA42HUR0"/>
<evidence type="ECO:0008006" key="3">
    <source>
        <dbReference type="Google" id="ProtNLM"/>
    </source>
</evidence>